<name>A0AAR2IME2_PYGNA</name>
<reference evidence="10" key="2">
    <citation type="submission" date="2025-08" db="UniProtKB">
        <authorList>
            <consortium name="Ensembl"/>
        </authorList>
    </citation>
    <scope>IDENTIFICATION</scope>
</reference>
<reference evidence="10" key="3">
    <citation type="submission" date="2025-09" db="UniProtKB">
        <authorList>
            <consortium name="Ensembl"/>
        </authorList>
    </citation>
    <scope>IDENTIFICATION</scope>
</reference>
<feature type="repeat" description="LDL-receptor class B" evidence="7">
    <location>
        <begin position="422"/>
        <end position="464"/>
    </location>
</feature>
<dbReference type="InterPro" id="IPR009030">
    <property type="entry name" value="Growth_fac_rcpt_cys_sf"/>
</dbReference>
<dbReference type="SUPFAM" id="SSF57184">
    <property type="entry name" value="Growth factor receptor domain"/>
    <property type="match status" value="2"/>
</dbReference>
<feature type="domain" description="EGF-like" evidence="9">
    <location>
        <begin position="704"/>
        <end position="745"/>
    </location>
</feature>
<evidence type="ECO:0000313" key="10">
    <source>
        <dbReference type="Ensembl" id="ENSPNAP00000039197.1"/>
    </source>
</evidence>
<dbReference type="GO" id="GO:0060070">
    <property type="term" value="P:canonical Wnt signaling pathway"/>
    <property type="evidence" value="ECO:0007669"/>
    <property type="project" value="TreeGrafter"/>
</dbReference>
<evidence type="ECO:0000256" key="3">
    <source>
        <dbReference type="ARBA" id="ARBA00022737"/>
    </source>
</evidence>
<dbReference type="GO" id="GO:0043410">
    <property type="term" value="P:positive regulation of MAPK cascade"/>
    <property type="evidence" value="ECO:0007669"/>
    <property type="project" value="TreeGrafter"/>
</dbReference>
<feature type="repeat" description="LDL-receptor class B" evidence="7">
    <location>
        <begin position="465"/>
        <end position="508"/>
    </location>
</feature>
<dbReference type="SUPFAM" id="SSF57196">
    <property type="entry name" value="EGF/Laminin"/>
    <property type="match status" value="1"/>
</dbReference>
<feature type="domain" description="EGF-like" evidence="9">
    <location>
        <begin position="665"/>
        <end position="703"/>
    </location>
</feature>
<dbReference type="GO" id="GO:0005509">
    <property type="term" value="F:calcium ion binding"/>
    <property type="evidence" value="ECO:0007669"/>
    <property type="project" value="InterPro"/>
</dbReference>
<feature type="repeat" description="LDL-receptor class B" evidence="7">
    <location>
        <begin position="509"/>
        <end position="551"/>
    </location>
</feature>
<gene>
    <name evidence="10" type="primary">EGF</name>
</gene>
<dbReference type="GO" id="GO:0030855">
    <property type="term" value="P:epithelial cell differentiation"/>
    <property type="evidence" value="ECO:0007669"/>
    <property type="project" value="UniProtKB-ARBA"/>
</dbReference>
<dbReference type="PANTHER" id="PTHR46513">
    <property type="entry name" value="VITELLOGENIN RECEPTOR-LIKE PROTEIN-RELATED-RELATED"/>
    <property type="match status" value="1"/>
</dbReference>
<dbReference type="GO" id="GO:0017147">
    <property type="term" value="F:Wnt-protein binding"/>
    <property type="evidence" value="ECO:0007669"/>
    <property type="project" value="TreeGrafter"/>
</dbReference>
<keyword evidence="1 6" id="KW-0245">EGF-like domain</keyword>
<dbReference type="PROSITE" id="PS01187">
    <property type="entry name" value="EGF_CA"/>
    <property type="match status" value="2"/>
</dbReference>
<protein>
    <recommendedName>
        <fullName evidence="9">EGF-like domain-containing protein</fullName>
    </recommendedName>
</protein>
<feature type="repeat" description="LDL-receptor class B" evidence="7">
    <location>
        <begin position="378"/>
        <end position="421"/>
    </location>
</feature>
<dbReference type="Ensembl" id="ENSPNAT00000069726.1">
    <property type="protein sequence ID" value="ENSPNAP00000039197.1"/>
    <property type="gene ID" value="ENSPNAG00000019917.2"/>
</dbReference>
<sequence>RLVNATEVEIHAKPFLLIGLGNAILRMKLDGGGQERVVSGVGKSMLLDFHFKAGRLYWINTHSGVLSQADLDGTNKKKVLSLGKGISGLAVDWIENKIFWSSRKRGTIQRVDSDGKNKTTVLRNLSQPSSLAIDANERFLFWLSAGVTPSIQRSDTAGRVRTTVLKVPDRLLALAVDAVDRRLFWVQQGSGKPGALGSCDYNGNLINVVNINECALWNHGCSLGCENIPGSYFCTCPEGYLLLPDTKTCREIQPCVENATLCDHACTHTQEGDVCVCPVGSVLQPDGHSCKGCLSADGGGCSQVCVTLSPGRWECECQPGYQLQPDGQQCKATGPPAFLLFANGVDIRSVSMDGSGSRMLLEDPEGSLRAVDYDPVQSMVYFASPERKQIERISMDGESRELLLSTGPDSSPEGLALDWVNRKLYWTDRGSSSICRSGLDGQDREMLIFKKLLKPQGIAVHPQAQKLFWTDVGGHPAVERSRLDGLGREVLVSAGLVTPSGLALDFSSQRLYWSDLTTGVIESARMDGSDRRTLTQNQVGRPFAVAVFEDTLWVSNWGDNQLYRLNKKTGHSPEPLSVESVHPAAIVIIHPLNKPGADICLHGNGGCSQLCESRLGLAQCSCHSQHILSADGKTCLSKKTSSTGQCCSPSKILNTSEAYIALSADQDKCFSLSCDVNAQCVLEDTGAVCRCLSGFTGDGQICVDIDECTVGFAECVSVRSECVNTAGGYFCQCRSGFSGDGHHCIDIDECRLEMHSCDINAECLNTQGHYECRCRDGFSGSGFNCHAKSKDAPFRPTTSSTPDVTSPWRRSGVESCPSSYDSYCLYNGVCFYFPEMDSYGCKQVLNNELCKQILFCFVYSFRFNIAVTISINISSILLLLLLIINLGKSWALVYTGDQKSENSNNSASILHSFLI</sequence>
<feature type="domain" description="EGF-like" evidence="9">
    <location>
        <begin position="746"/>
        <end position="786"/>
    </location>
</feature>
<evidence type="ECO:0000256" key="5">
    <source>
        <dbReference type="ARBA" id="ARBA00023180"/>
    </source>
</evidence>
<dbReference type="CDD" id="cd00054">
    <property type="entry name" value="EGF_CA"/>
    <property type="match status" value="2"/>
</dbReference>
<dbReference type="GO" id="GO:0008284">
    <property type="term" value="P:positive regulation of cell population proliferation"/>
    <property type="evidence" value="ECO:0007669"/>
    <property type="project" value="TreeGrafter"/>
</dbReference>
<reference evidence="10 11" key="1">
    <citation type="submission" date="2020-10" db="EMBL/GenBank/DDBJ databases">
        <title>Pygocentrus nattereri (red-bellied piranha) genome, fPygNat1, primary haplotype.</title>
        <authorList>
            <person name="Myers G."/>
            <person name="Meyer A."/>
            <person name="Karagic N."/>
            <person name="Pippel M."/>
            <person name="Winkler S."/>
            <person name="Tracey A."/>
            <person name="Wood J."/>
            <person name="Formenti G."/>
            <person name="Howe K."/>
            <person name="Fedrigo O."/>
            <person name="Jarvis E.D."/>
        </authorList>
    </citation>
    <scope>NUCLEOTIDE SEQUENCE [LARGE SCALE GENOMIC DNA]</scope>
</reference>
<evidence type="ECO:0000259" key="9">
    <source>
        <dbReference type="PROSITE" id="PS50026"/>
    </source>
</evidence>
<organism evidence="10 11">
    <name type="scientific">Pygocentrus nattereri</name>
    <name type="common">Red-bellied piranha</name>
    <dbReference type="NCBI Taxonomy" id="42514"/>
    <lineage>
        <taxon>Eukaryota</taxon>
        <taxon>Metazoa</taxon>
        <taxon>Chordata</taxon>
        <taxon>Craniata</taxon>
        <taxon>Vertebrata</taxon>
        <taxon>Euteleostomi</taxon>
        <taxon>Actinopterygii</taxon>
        <taxon>Neopterygii</taxon>
        <taxon>Teleostei</taxon>
        <taxon>Ostariophysi</taxon>
        <taxon>Characiformes</taxon>
        <taxon>Characoidei</taxon>
        <taxon>Pygocentrus</taxon>
    </lineage>
</organism>
<keyword evidence="3" id="KW-0677">Repeat</keyword>
<dbReference type="GeneTree" id="ENSGT00940000158366"/>
<proteinExistence type="predicted"/>
<dbReference type="AlphaFoldDB" id="A0AAR2IME2"/>
<keyword evidence="2" id="KW-0732">Signal</keyword>
<dbReference type="PROSITE" id="PS01186">
    <property type="entry name" value="EGF_2"/>
    <property type="match status" value="4"/>
</dbReference>
<dbReference type="Pfam" id="PF14670">
    <property type="entry name" value="FXa_inhibition"/>
    <property type="match status" value="1"/>
</dbReference>
<evidence type="ECO:0000256" key="4">
    <source>
        <dbReference type="ARBA" id="ARBA00023157"/>
    </source>
</evidence>
<dbReference type="GO" id="GO:0007173">
    <property type="term" value="P:epidermal growth factor receptor signaling pathway"/>
    <property type="evidence" value="ECO:0007669"/>
    <property type="project" value="TreeGrafter"/>
</dbReference>
<dbReference type="InterPro" id="IPR000742">
    <property type="entry name" value="EGF"/>
</dbReference>
<evidence type="ECO:0000256" key="7">
    <source>
        <dbReference type="PROSITE-ProRule" id="PRU00461"/>
    </source>
</evidence>
<evidence type="ECO:0000256" key="2">
    <source>
        <dbReference type="ARBA" id="ARBA00022729"/>
    </source>
</evidence>
<dbReference type="PANTHER" id="PTHR46513:SF5">
    <property type="entry name" value="PRO-EPIDERMAL GROWTH FACTOR"/>
    <property type="match status" value="1"/>
</dbReference>
<feature type="transmembrane region" description="Helical" evidence="8">
    <location>
        <begin position="861"/>
        <end position="884"/>
    </location>
</feature>
<dbReference type="Gene3D" id="2.10.25.10">
    <property type="entry name" value="Laminin"/>
    <property type="match status" value="7"/>
</dbReference>
<evidence type="ECO:0000313" key="11">
    <source>
        <dbReference type="Proteomes" id="UP001501920"/>
    </source>
</evidence>
<dbReference type="Gene3D" id="2.120.10.30">
    <property type="entry name" value="TolB, C-terminal domain"/>
    <property type="match status" value="2"/>
</dbReference>
<dbReference type="InterPro" id="IPR050778">
    <property type="entry name" value="Cueball_EGF_LRP_Nidogen"/>
</dbReference>
<keyword evidence="8" id="KW-1133">Transmembrane helix</keyword>
<dbReference type="Pfam" id="PF07645">
    <property type="entry name" value="EGF_CA"/>
    <property type="match status" value="2"/>
</dbReference>
<dbReference type="InterPro" id="IPR024731">
    <property type="entry name" value="NELL2-like_EGF"/>
</dbReference>
<keyword evidence="8" id="KW-0812">Transmembrane</keyword>
<dbReference type="FunFam" id="2.10.25.10:FF:000038">
    <property type="entry name" value="Fibrillin 2"/>
    <property type="match status" value="2"/>
</dbReference>
<evidence type="ECO:0000256" key="6">
    <source>
        <dbReference type="PROSITE-ProRule" id="PRU00076"/>
    </source>
</evidence>
<keyword evidence="11" id="KW-1185">Reference proteome</keyword>
<dbReference type="FunFam" id="2.10.25.10:FF:000010">
    <property type="entry name" value="Pro-epidermal growth factor"/>
    <property type="match status" value="1"/>
</dbReference>
<dbReference type="InterPro" id="IPR018097">
    <property type="entry name" value="EGF_Ca-bd_CS"/>
</dbReference>
<keyword evidence="8" id="KW-0472">Membrane</keyword>
<dbReference type="Proteomes" id="UP001501920">
    <property type="component" value="Chromosome 8"/>
</dbReference>
<dbReference type="Pfam" id="PF12947">
    <property type="entry name" value="EGF_3"/>
    <property type="match status" value="1"/>
</dbReference>
<keyword evidence="4" id="KW-1015">Disulfide bond</keyword>
<dbReference type="SMART" id="SM00181">
    <property type="entry name" value="EGF"/>
    <property type="match status" value="7"/>
</dbReference>
<dbReference type="InterPro" id="IPR049883">
    <property type="entry name" value="NOTCH1_EGF-like"/>
</dbReference>
<dbReference type="GO" id="GO:0042813">
    <property type="term" value="F:Wnt receptor activity"/>
    <property type="evidence" value="ECO:0007669"/>
    <property type="project" value="TreeGrafter"/>
</dbReference>
<dbReference type="SUPFAM" id="SSF63825">
    <property type="entry name" value="YWTD domain"/>
    <property type="match status" value="2"/>
</dbReference>
<evidence type="ECO:0000256" key="1">
    <source>
        <dbReference type="ARBA" id="ARBA00022536"/>
    </source>
</evidence>
<comment type="caution">
    <text evidence="6">Lacks conserved residue(s) required for the propagation of feature annotation.</text>
</comment>
<dbReference type="SMART" id="SM00179">
    <property type="entry name" value="EGF_CA"/>
    <property type="match status" value="5"/>
</dbReference>
<dbReference type="InterPro" id="IPR000152">
    <property type="entry name" value="EGF-type_Asp/Asn_hydroxyl_site"/>
</dbReference>
<dbReference type="InterPro" id="IPR001881">
    <property type="entry name" value="EGF-like_Ca-bd_dom"/>
</dbReference>
<dbReference type="SMART" id="SM00135">
    <property type="entry name" value="LY"/>
    <property type="match status" value="9"/>
</dbReference>
<dbReference type="PROSITE" id="PS51120">
    <property type="entry name" value="LDLRB"/>
    <property type="match status" value="6"/>
</dbReference>
<dbReference type="InterPro" id="IPR000033">
    <property type="entry name" value="LDLR_classB_rpt"/>
</dbReference>
<dbReference type="GO" id="GO:0005886">
    <property type="term" value="C:plasma membrane"/>
    <property type="evidence" value="ECO:0007669"/>
    <property type="project" value="TreeGrafter"/>
</dbReference>
<dbReference type="PROSITE" id="PS50026">
    <property type="entry name" value="EGF_3"/>
    <property type="match status" value="3"/>
</dbReference>
<dbReference type="FunFam" id="2.120.10.30:FF:000241">
    <property type="entry name" value="Low-density lipoprotein receptor-related protein 6"/>
    <property type="match status" value="1"/>
</dbReference>
<dbReference type="PROSITE" id="PS00010">
    <property type="entry name" value="ASX_HYDROXYL"/>
    <property type="match status" value="2"/>
</dbReference>
<feature type="repeat" description="LDL-receptor class B" evidence="7">
    <location>
        <begin position="54"/>
        <end position="95"/>
    </location>
</feature>
<dbReference type="InterPro" id="IPR011042">
    <property type="entry name" value="6-blade_b-propeller_TolB-like"/>
</dbReference>
<keyword evidence="5" id="KW-0325">Glycoprotein</keyword>
<dbReference type="GO" id="GO:0008083">
    <property type="term" value="F:growth factor activity"/>
    <property type="evidence" value="ECO:0007669"/>
    <property type="project" value="TreeGrafter"/>
</dbReference>
<accession>A0AAR2IME2</accession>
<dbReference type="Pfam" id="PF00058">
    <property type="entry name" value="Ldl_recept_b"/>
    <property type="match status" value="3"/>
</dbReference>
<feature type="repeat" description="LDL-receptor class B" evidence="7">
    <location>
        <begin position="96"/>
        <end position="137"/>
    </location>
</feature>
<evidence type="ECO:0000256" key="8">
    <source>
        <dbReference type="SAM" id="Phobius"/>
    </source>
</evidence>